<comment type="caution">
    <text evidence="2">The sequence shown here is derived from an EMBL/GenBank/DDBJ whole genome shotgun (WGS) entry which is preliminary data.</text>
</comment>
<evidence type="ECO:0000256" key="1">
    <source>
        <dbReference type="SAM" id="MobiDB-lite"/>
    </source>
</evidence>
<feature type="region of interest" description="Disordered" evidence="1">
    <location>
        <begin position="1"/>
        <end position="31"/>
    </location>
</feature>
<evidence type="ECO:0000313" key="3">
    <source>
        <dbReference type="Proteomes" id="UP000314294"/>
    </source>
</evidence>
<dbReference type="Proteomes" id="UP000314294">
    <property type="component" value="Unassembled WGS sequence"/>
</dbReference>
<sequence>MGTYRNATPGKKGPTGQQDAVKSPTPALTSTPLGASRVRVRVGDSSLRMLKVATAASGNLGEKGAWLRAVALSTETLPHQHK</sequence>
<protein>
    <submittedName>
        <fullName evidence="2">Uncharacterized protein</fullName>
    </submittedName>
</protein>
<dbReference type="AlphaFoldDB" id="A0A4Z2HHK9"/>
<feature type="compositionally biased region" description="Polar residues" evidence="1">
    <location>
        <begin position="15"/>
        <end position="31"/>
    </location>
</feature>
<dbReference type="EMBL" id="SRLO01000254">
    <property type="protein sequence ID" value="TNN64384.1"/>
    <property type="molecule type" value="Genomic_DNA"/>
</dbReference>
<gene>
    <name evidence="2" type="ORF">EYF80_025425</name>
</gene>
<accession>A0A4Z2HHK9</accession>
<keyword evidence="3" id="KW-1185">Reference proteome</keyword>
<reference evidence="2 3" key="1">
    <citation type="submission" date="2019-03" db="EMBL/GenBank/DDBJ databases">
        <title>First draft genome of Liparis tanakae, snailfish: a comprehensive survey of snailfish specific genes.</title>
        <authorList>
            <person name="Kim W."/>
            <person name="Song I."/>
            <person name="Jeong J.-H."/>
            <person name="Kim D."/>
            <person name="Kim S."/>
            <person name="Ryu S."/>
            <person name="Song J.Y."/>
            <person name="Lee S.K."/>
        </authorList>
    </citation>
    <scope>NUCLEOTIDE SEQUENCE [LARGE SCALE GENOMIC DNA]</scope>
    <source>
        <tissue evidence="2">Muscle</tissue>
    </source>
</reference>
<evidence type="ECO:0000313" key="2">
    <source>
        <dbReference type="EMBL" id="TNN64384.1"/>
    </source>
</evidence>
<proteinExistence type="predicted"/>
<name>A0A4Z2HHK9_9TELE</name>
<organism evidence="2 3">
    <name type="scientific">Liparis tanakae</name>
    <name type="common">Tanaka's snailfish</name>
    <dbReference type="NCBI Taxonomy" id="230148"/>
    <lineage>
        <taxon>Eukaryota</taxon>
        <taxon>Metazoa</taxon>
        <taxon>Chordata</taxon>
        <taxon>Craniata</taxon>
        <taxon>Vertebrata</taxon>
        <taxon>Euteleostomi</taxon>
        <taxon>Actinopterygii</taxon>
        <taxon>Neopterygii</taxon>
        <taxon>Teleostei</taxon>
        <taxon>Neoteleostei</taxon>
        <taxon>Acanthomorphata</taxon>
        <taxon>Eupercaria</taxon>
        <taxon>Perciformes</taxon>
        <taxon>Cottioidei</taxon>
        <taxon>Cottales</taxon>
        <taxon>Liparidae</taxon>
        <taxon>Liparis</taxon>
    </lineage>
</organism>